<name>A0A1I7SCV5_BURXY</name>
<feature type="coiled-coil region" evidence="3">
    <location>
        <begin position="90"/>
        <end position="117"/>
    </location>
</feature>
<dbReference type="Proteomes" id="UP000095284">
    <property type="component" value="Unplaced"/>
</dbReference>
<protein>
    <recommendedName>
        <fullName evidence="2">Biogenesis of lysosome-related organelles complex 1 subunit 1</fullName>
    </recommendedName>
</protein>
<evidence type="ECO:0000313" key="4">
    <source>
        <dbReference type="Proteomes" id="UP000095284"/>
    </source>
</evidence>
<sequence>MLAFCSTPVCFRGKTQKIRQCEKSFGRKSTKNWHNKLNMDKMLKDHSSKQAVRKEMQEKRKSEAVVSAQGFTHTIVDHLNDKVARAYHNQKRLDVEAKKLQNNSESLQKIAAEWIENIDNFSYSLKVLGNVETFARAIEKECTIIAKTLEETHREKVGNLE</sequence>
<dbReference type="Pfam" id="PF06320">
    <property type="entry name" value="GCN5L1"/>
    <property type="match status" value="1"/>
</dbReference>
<comment type="similarity">
    <text evidence="1">Belongs to the BLOC1S1 family.</text>
</comment>
<proteinExistence type="inferred from homology"/>
<evidence type="ECO:0000313" key="5">
    <source>
        <dbReference type="WBParaSite" id="BXY_1085900.1"/>
    </source>
</evidence>
<dbReference type="InterPro" id="IPR009395">
    <property type="entry name" value="BLOC1S1"/>
</dbReference>
<dbReference type="eggNOG" id="KOG3390">
    <property type="taxonomic scope" value="Eukaryota"/>
</dbReference>
<organism evidence="4 5">
    <name type="scientific">Bursaphelenchus xylophilus</name>
    <name type="common">Pinewood nematode worm</name>
    <name type="synonym">Aphelenchoides xylophilus</name>
    <dbReference type="NCBI Taxonomy" id="6326"/>
    <lineage>
        <taxon>Eukaryota</taxon>
        <taxon>Metazoa</taxon>
        <taxon>Ecdysozoa</taxon>
        <taxon>Nematoda</taxon>
        <taxon>Chromadorea</taxon>
        <taxon>Rhabditida</taxon>
        <taxon>Tylenchina</taxon>
        <taxon>Tylenchomorpha</taxon>
        <taxon>Aphelenchoidea</taxon>
        <taxon>Aphelenchoididae</taxon>
        <taxon>Bursaphelenchus</taxon>
    </lineage>
</organism>
<evidence type="ECO:0000256" key="2">
    <source>
        <dbReference type="ARBA" id="ARBA00019577"/>
    </source>
</evidence>
<dbReference type="WBParaSite" id="BXY_1085900.1">
    <property type="protein sequence ID" value="BXY_1085900.1"/>
    <property type="gene ID" value="BXY_1085900"/>
</dbReference>
<dbReference type="GO" id="GO:0031083">
    <property type="term" value="C:BLOC-1 complex"/>
    <property type="evidence" value="ECO:0007669"/>
    <property type="project" value="InterPro"/>
</dbReference>
<dbReference type="GO" id="GO:0016197">
    <property type="term" value="P:endosomal transport"/>
    <property type="evidence" value="ECO:0007669"/>
    <property type="project" value="TreeGrafter"/>
</dbReference>
<keyword evidence="3" id="KW-0175">Coiled coil</keyword>
<evidence type="ECO:0000256" key="1">
    <source>
        <dbReference type="ARBA" id="ARBA00007133"/>
    </source>
</evidence>
<dbReference type="AlphaFoldDB" id="A0A1I7SCV5"/>
<evidence type="ECO:0000256" key="3">
    <source>
        <dbReference type="SAM" id="Coils"/>
    </source>
</evidence>
<reference evidence="5" key="1">
    <citation type="submission" date="2016-11" db="UniProtKB">
        <authorList>
            <consortium name="WormBaseParasite"/>
        </authorList>
    </citation>
    <scope>IDENTIFICATION</scope>
</reference>
<dbReference type="PANTHER" id="PTHR13073">
    <property type="entry name" value="BLOC-1 COMPLEX SUBUNIT 1"/>
    <property type="match status" value="1"/>
</dbReference>
<dbReference type="PANTHER" id="PTHR13073:SF0">
    <property type="entry name" value="BIOGENESIS OF LYSOSOME-RELATED ORGANELLES COMPLEX 1 SUBUNIT 1"/>
    <property type="match status" value="1"/>
</dbReference>
<accession>A0A1I7SCV5</accession>